<comment type="caution">
    <text evidence="1">The sequence shown here is derived from an EMBL/GenBank/DDBJ whole genome shotgun (WGS) entry which is preliminary data.</text>
</comment>
<accession>A0ABR1R5A3</accession>
<evidence type="ECO:0000313" key="2">
    <source>
        <dbReference type="Proteomes" id="UP001396898"/>
    </source>
</evidence>
<organism evidence="1 2">
    <name type="scientific">Apiospora marii</name>
    <dbReference type="NCBI Taxonomy" id="335849"/>
    <lineage>
        <taxon>Eukaryota</taxon>
        <taxon>Fungi</taxon>
        <taxon>Dikarya</taxon>
        <taxon>Ascomycota</taxon>
        <taxon>Pezizomycotina</taxon>
        <taxon>Sordariomycetes</taxon>
        <taxon>Xylariomycetidae</taxon>
        <taxon>Amphisphaeriales</taxon>
        <taxon>Apiosporaceae</taxon>
        <taxon>Apiospora</taxon>
    </lineage>
</organism>
<proteinExistence type="predicted"/>
<gene>
    <name evidence="1" type="ORF">PG991_014740</name>
</gene>
<evidence type="ECO:0000313" key="1">
    <source>
        <dbReference type="EMBL" id="KAK7999065.1"/>
    </source>
</evidence>
<keyword evidence="2" id="KW-1185">Reference proteome</keyword>
<name>A0ABR1R5A3_9PEZI</name>
<sequence>MKISQKRPEATRWMRGGKWAANGAGFRKGLQAKRAKGTVPRGEPLYPDTIGRIGRRRSII</sequence>
<reference evidence="1 2" key="1">
    <citation type="submission" date="2023-01" db="EMBL/GenBank/DDBJ databases">
        <title>Analysis of 21 Apiospora genomes using comparative genomics revels a genus with tremendous synthesis potential of carbohydrate active enzymes and secondary metabolites.</title>
        <authorList>
            <person name="Sorensen T."/>
        </authorList>
    </citation>
    <scope>NUCLEOTIDE SEQUENCE [LARGE SCALE GENOMIC DNA]</scope>
    <source>
        <strain evidence="1 2">CBS 20057</strain>
    </source>
</reference>
<dbReference type="EMBL" id="JAQQWI010000019">
    <property type="protein sequence ID" value="KAK7999065.1"/>
    <property type="molecule type" value="Genomic_DNA"/>
</dbReference>
<dbReference type="Proteomes" id="UP001396898">
    <property type="component" value="Unassembled WGS sequence"/>
</dbReference>
<protein>
    <submittedName>
        <fullName evidence="1">Uncharacterized protein</fullName>
    </submittedName>
</protein>